<dbReference type="Gene3D" id="3.10.10.10">
    <property type="entry name" value="HIV Type 1 Reverse Transcriptase, subunit A, domain 1"/>
    <property type="match status" value="1"/>
</dbReference>
<proteinExistence type="predicted"/>
<dbReference type="InterPro" id="IPR043502">
    <property type="entry name" value="DNA/RNA_pol_sf"/>
</dbReference>
<dbReference type="OrthoDB" id="2193921at2759"/>
<dbReference type="EMBL" id="LGUB01000012">
    <property type="protein sequence ID" value="KRH94993.1"/>
    <property type="molecule type" value="Genomic_DNA"/>
</dbReference>
<dbReference type="Pfam" id="PF00078">
    <property type="entry name" value="RVT_1"/>
    <property type="match status" value="1"/>
</dbReference>
<organism evidence="2 3">
    <name type="scientific">Pseudoloma neurophilia</name>
    <dbReference type="NCBI Taxonomy" id="146866"/>
    <lineage>
        <taxon>Eukaryota</taxon>
        <taxon>Fungi</taxon>
        <taxon>Fungi incertae sedis</taxon>
        <taxon>Microsporidia</taxon>
        <taxon>Pseudoloma</taxon>
    </lineage>
</organism>
<evidence type="ECO:0000313" key="3">
    <source>
        <dbReference type="Proteomes" id="UP000051530"/>
    </source>
</evidence>
<feature type="non-terminal residue" evidence="2">
    <location>
        <position position="1"/>
    </location>
</feature>
<dbReference type="Proteomes" id="UP000051530">
    <property type="component" value="Unassembled WGS sequence"/>
</dbReference>
<dbReference type="VEuPathDB" id="MicrosporidiaDB:M153_7300030042"/>
<gene>
    <name evidence="2" type="ORF">M153_7300030042</name>
</gene>
<dbReference type="Gene3D" id="3.30.70.270">
    <property type="match status" value="1"/>
</dbReference>
<sequence length="108" mass="12416">LTVSDSPQNSRLVPVMKPDGSPRMCLDYRPLNSVCQKDNYQMQNVDVILDKLAGAKFFSILDATSGYYKISLDPESRKKTAITWQRKRYEFTRMPFGLINARHPFKGL</sequence>
<dbReference type="CDD" id="cd01647">
    <property type="entry name" value="RT_LTR"/>
    <property type="match status" value="1"/>
</dbReference>
<dbReference type="SUPFAM" id="SSF56672">
    <property type="entry name" value="DNA/RNA polymerases"/>
    <property type="match status" value="1"/>
</dbReference>
<dbReference type="PANTHER" id="PTHR24559">
    <property type="entry name" value="TRANSPOSON TY3-I GAG-POL POLYPROTEIN"/>
    <property type="match status" value="1"/>
</dbReference>
<accession>A0A0R0M7C8</accession>
<evidence type="ECO:0000313" key="2">
    <source>
        <dbReference type="EMBL" id="KRH94993.1"/>
    </source>
</evidence>
<comment type="caution">
    <text evidence="2">The sequence shown here is derived from an EMBL/GenBank/DDBJ whole genome shotgun (WGS) entry which is preliminary data.</text>
</comment>
<name>A0A0R0M7C8_9MICR</name>
<keyword evidence="3" id="KW-1185">Reference proteome</keyword>
<reference evidence="2 3" key="1">
    <citation type="submission" date="2015-07" db="EMBL/GenBank/DDBJ databases">
        <title>The genome of Pseudoloma neurophilia, a relevant intracellular parasite of the zebrafish.</title>
        <authorList>
            <person name="Ndikumana S."/>
            <person name="Pelin A."/>
            <person name="Sanders J."/>
            <person name="Corradi N."/>
        </authorList>
    </citation>
    <scope>NUCLEOTIDE SEQUENCE [LARGE SCALE GENOMIC DNA]</scope>
    <source>
        <strain evidence="2 3">MK1</strain>
    </source>
</reference>
<dbReference type="InterPro" id="IPR053134">
    <property type="entry name" value="RNA-dir_DNA_polymerase"/>
</dbReference>
<protein>
    <submittedName>
        <fullName evidence="2">Pol polyprotein</fullName>
    </submittedName>
</protein>
<dbReference type="PROSITE" id="PS50878">
    <property type="entry name" value="RT_POL"/>
    <property type="match status" value="1"/>
</dbReference>
<dbReference type="PANTHER" id="PTHR24559:SF444">
    <property type="entry name" value="REVERSE TRANSCRIPTASE DOMAIN-CONTAINING PROTEIN"/>
    <property type="match status" value="1"/>
</dbReference>
<feature type="domain" description="Reverse transcriptase" evidence="1">
    <location>
        <begin position="1"/>
        <end position="108"/>
    </location>
</feature>
<dbReference type="AlphaFoldDB" id="A0A0R0M7C8"/>
<dbReference type="InterPro" id="IPR043128">
    <property type="entry name" value="Rev_trsase/Diguanyl_cyclase"/>
</dbReference>
<evidence type="ECO:0000259" key="1">
    <source>
        <dbReference type="PROSITE" id="PS50878"/>
    </source>
</evidence>
<dbReference type="InterPro" id="IPR000477">
    <property type="entry name" value="RT_dom"/>
</dbReference>